<accession>A0A7S7NXS4</accession>
<dbReference type="InterPro" id="IPR020846">
    <property type="entry name" value="MFS_dom"/>
</dbReference>
<evidence type="ECO:0000259" key="5">
    <source>
        <dbReference type="PROSITE" id="PS50850"/>
    </source>
</evidence>
<dbReference type="InterPro" id="IPR052714">
    <property type="entry name" value="MFS_Exporter"/>
</dbReference>
<dbReference type="InterPro" id="IPR011701">
    <property type="entry name" value="MFS"/>
</dbReference>
<dbReference type="Gene3D" id="1.20.1250.20">
    <property type="entry name" value="MFS general substrate transporter like domains"/>
    <property type="match status" value="1"/>
</dbReference>
<evidence type="ECO:0000256" key="3">
    <source>
        <dbReference type="ARBA" id="ARBA00023136"/>
    </source>
</evidence>
<feature type="domain" description="Major facilitator superfamily (MFS) profile" evidence="5">
    <location>
        <begin position="200"/>
        <end position="428"/>
    </location>
</feature>
<evidence type="ECO:0000256" key="2">
    <source>
        <dbReference type="ARBA" id="ARBA00022989"/>
    </source>
</evidence>
<dbReference type="KEGG" id="pfer:IRI77_17715"/>
<feature type="transmembrane region" description="Helical" evidence="4">
    <location>
        <begin position="172"/>
        <end position="194"/>
    </location>
</feature>
<dbReference type="Pfam" id="PF07690">
    <property type="entry name" value="MFS_1"/>
    <property type="match status" value="1"/>
</dbReference>
<keyword evidence="3 4" id="KW-0472">Membrane</keyword>
<proteinExistence type="inferred from homology"/>
<evidence type="ECO:0000256" key="4">
    <source>
        <dbReference type="SAM" id="Phobius"/>
    </source>
</evidence>
<evidence type="ECO:0000313" key="6">
    <source>
        <dbReference type="EMBL" id="QOY91706.1"/>
    </source>
</evidence>
<dbReference type="Proteomes" id="UP000593892">
    <property type="component" value="Chromosome"/>
</dbReference>
<keyword evidence="7" id="KW-1185">Reference proteome</keyword>
<protein>
    <submittedName>
        <fullName evidence="6">Arabinose transporter</fullName>
    </submittedName>
</protein>
<dbReference type="RefSeq" id="WP_194453360.1">
    <property type="nucleotide sequence ID" value="NZ_CP063849.1"/>
</dbReference>
<dbReference type="GO" id="GO:0022857">
    <property type="term" value="F:transmembrane transporter activity"/>
    <property type="evidence" value="ECO:0007669"/>
    <property type="project" value="InterPro"/>
</dbReference>
<dbReference type="HAMAP" id="MF_02091">
    <property type="entry name" value="MFS_YfcJ"/>
    <property type="match status" value="1"/>
</dbReference>
<feature type="transmembrane region" description="Helical" evidence="4">
    <location>
        <begin position="71"/>
        <end position="90"/>
    </location>
</feature>
<feature type="transmembrane region" description="Helical" evidence="4">
    <location>
        <begin position="361"/>
        <end position="385"/>
    </location>
</feature>
<feature type="transmembrane region" description="Helical" evidence="4">
    <location>
        <begin position="200"/>
        <end position="221"/>
    </location>
</feature>
<feature type="transmembrane region" description="Helical" evidence="4">
    <location>
        <begin position="111"/>
        <end position="131"/>
    </location>
</feature>
<dbReference type="AlphaFoldDB" id="A0A7S7NXS4"/>
<dbReference type="NCBIfam" id="NF009048">
    <property type="entry name" value="PRK12382.1"/>
    <property type="match status" value="1"/>
</dbReference>
<evidence type="ECO:0000313" key="7">
    <source>
        <dbReference type="Proteomes" id="UP000593892"/>
    </source>
</evidence>
<keyword evidence="1 4" id="KW-0812">Transmembrane</keyword>
<name>A0A7S7NXS4_PALFE</name>
<feature type="transmembrane region" description="Helical" evidence="4">
    <location>
        <begin position="272"/>
        <end position="293"/>
    </location>
</feature>
<feature type="transmembrane region" description="Helical" evidence="4">
    <location>
        <begin position="305"/>
        <end position="323"/>
    </location>
</feature>
<dbReference type="PROSITE" id="PS50850">
    <property type="entry name" value="MFS"/>
    <property type="match status" value="1"/>
</dbReference>
<dbReference type="SUPFAM" id="SSF103473">
    <property type="entry name" value="MFS general substrate transporter"/>
    <property type="match status" value="1"/>
</dbReference>
<evidence type="ECO:0000256" key="1">
    <source>
        <dbReference type="ARBA" id="ARBA00022692"/>
    </source>
</evidence>
<organism evidence="6 7">
    <name type="scientific">Paludibaculum fermentans</name>
    <dbReference type="NCBI Taxonomy" id="1473598"/>
    <lineage>
        <taxon>Bacteria</taxon>
        <taxon>Pseudomonadati</taxon>
        <taxon>Acidobacteriota</taxon>
        <taxon>Terriglobia</taxon>
        <taxon>Bryobacterales</taxon>
        <taxon>Bryobacteraceae</taxon>
        <taxon>Paludibaculum</taxon>
    </lineage>
</organism>
<feature type="transmembrane region" description="Helical" evidence="4">
    <location>
        <begin position="43"/>
        <end position="65"/>
    </location>
</feature>
<feature type="transmembrane region" description="Helical" evidence="4">
    <location>
        <begin position="143"/>
        <end position="165"/>
    </location>
</feature>
<gene>
    <name evidence="6" type="ORF">IRI77_17715</name>
</gene>
<reference evidence="6 7" key="1">
    <citation type="submission" date="2020-10" db="EMBL/GenBank/DDBJ databases">
        <title>Complete genome sequence of Paludibaculum fermentans P105T, a facultatively anaerobic acidobacterium capable of dissimilatory Fe(III) reduction.</title>
        <authorList>
            <person name="Dedysh S.N."/>
            <person name="Beletsky A.V."/>
            <person name="Kulichevskaya I.S."/>
            <person name="Mardanov A.V."/>
            <person name="Ravin N.V."/>
        </authorList>
    </citation>
    <scope>NUCLEOTIDE SEQUENCE [LARGE SCALE GENOMIC DNA]</scope>
    <source>
        <strain evidence="6 7">P105</strain>
    </source>
</reference>
<keyword evidence="2 4" id="KW-1133">Transmembrane helix</keyword>
<dbReference type="NCBIfam" id="NF003477">
    <property type="entry name" value="PRK05122.1"/>
    <property type="match status" value="1"/>
</dbReference>
<dbReference type="EMBL" id="CP063849">
    <property type="protein sequence ID" value="QOY91706.1"/>
    <property type="molecule type" value="Genomic_DNA"/>
</dbReference>
<feature type="transmembrane region" description="Helical" evidence="4">
    <location>
        <begin position="391"/>
        <end position="410"/>
    </location>
</feature>
<dbReference type="PANTHER" id="PTHR23531">
    <property type="entry name" value="QUINOLENE RESISTANCE PROTEIN NORA"/>
    <property type="match status" value="1"/>
</dbReference>
<dbReference type="InterPro" id="IPR037541">
    <property type="entry name" value="MFS_YfcJ"/>
</dbReference>
<feature type="transmembrane region" description="Helical" evidence="4">
    <location>
        <begin position="329"/>
        <end position="349"/>
    </location>
</feature>
<dbReference type="CDD" id="cd17489">
    <property type="entry name" value="MFS_YfcJ_like"/>
    <property type="match status" value="1"/>
</dbReference>
<sequence length="428" mass="44023">MQSFTDGPAPAREESRHLLGAETESRPANSTTSAVLPPFLARLAASAFLCYLTVGIPLPVLSLYVHDTLGFGDFAVGTVVGIQFAATVLTRKYAGTRSDLHGARGAVMRGLAISSLAGFCYLAAVLVPGSAWTKLMVLIAGRLILGAGESLMITGTLTWGIALAGQSRAGRVMSWTGMAVYGALALGSPIGLAIHSRYGFGAVACTVTLLPLLAMAVIRNVERAPTRAVRQPVPFRQVVVSVLRPGGVLALQGAGFGSIGAFISLYFLSQNWWGAGLALSAFGGAFVLVRLLFGHLPDRLGGYRVAWVSLLVETVGQLLLWKAQGPLTALAGAAITGLGCSLMFPALGTEVVRIAKEESRGAALGAFAAFQDVSYAITGPIMGIVATHAGYASIFLGGAALAVAGAVLAYPRENVAGAALPVAEEIAG</sequence>
<feature type="transmembrane region" description="Helical" evidence="4">
    <location>
        <begin position="242"/>
        <end position="266"/>
    </location>
</feature>
<dbReference type="PANTHER" id="PTHR23531:SF1">
    <property type="entry name" value="QUINOLENE RESISTANCE PROTEIN NORA"/>
    <property type="match status" value="1"/>
</dbReference>
<dbReference type="InterPro" id="IPR036259">
    <property type="entry name" value="MFS_trans_sf"/>
</dbReference>